<reference evidence="6 7" key="1">
    <citation type="submission" date="2018-04" db="EMBL/GenBank/DDBJ databases">
        <title>Genomic Encyclopedia of Archaeal and Bacterial Type Strains, Phase II (KMG-II): from individual species to whole genera.</title>
        <authorList>
            <person name="Goeker M."/>
        </authorList>
    </citation>
    <scope>NUCLEOTIDE SEQUENCE [LARGE SCALE GENOMIC DNA]</scope>
    <source>
        <strain evidence="6 7">DSM 25521</strain>
    </source>
</reference>
<dbReference type="AlphaFoldDB" id="A0A2T4ZH32"/>
<dbReference type="SUPFAM" id="SSF56176">
    <property type="entry name" value="FAD-binding/transporter-associated domain-like"/>
    <property type="match status" value="1"/>
</dbReference>
<keyword evidence="3" id="KW-0274">FAD</keyword>
<feature type="domain" description="FAD-binding PCMH-type" evidence="5">
    <location>
        <begin position="1"/>
        <end position="181"/>
    </location>
</feature>
<dbReference type="InterPro" id="IPR006094">
    <property type="entry name" value="Oxid_FAD_bind_N"/>
</dbReference>
<evidence type="ECO:0000259" key="5">
    <source>
        <dbReference type="PROSITE" id="PS51387"/>
    </source>
</evidence>
<dbReference type="InterPro" id="IPR036318">
    <property type="entry name" value="FAD-bd_PCMH-like_sf"/>
</dbReference>
<proteinExistence type="predicted"/>
<dbReference type="PROSITE" id="PS51387">
    <property type="entry name" value="FAD_PCMH"/>
    <property type="match status" value="1"/>
</dbReference>
<evidence type="ECO:0000256" key="1">
    <source>
        <dbReference type="ARBA" id="ARBA00001974"/>
    </source>
</evidence>
<dbReference type="PANTHER" id="PTHR11748:SF103">
    <property type="entry name" value="GLYCOLATE OXIDASE SUBUNIT GLCE"/>
    <property type="match status" value="1"/>
</dbReference>
<dbReference type="OrthoDB" id="9811557at2"/>
<dbReference type="InterPro" id="IPR016166">
    <property type="entry name" value="FAD-bd_PCMH"/>
</dbReference>
<dbReference type="InterPro" id="IPR016171">
    <property type="entry name" value="Vanillyl_alc_oxidase_C-sub2"/>
</dbReference>
<protein>
    <submittedName>
        <fullName evidence="6">Glycolate oxidase FAD binding subunit</fullName>
    </submittedName>
</protein>
<dbReference type="RefSeq" id="WP_108175387.1">
    <property type="nucleotide sequence ID" value="NZ_PZZL01000002.1"/>
</dbReference>
<name>A0A2T4ZH32_9HYPH</name>
<gene>
    <name evidence="6" type="ORF">C8P69_102600</name>
</gene>
<dbReference type="Gene3D" id="3.30.465.10">
    <property type="match status" value="1"/>
</dbReference>
<dbReference type="Gene3D" id="1.10.45.10">
    <property type="entry name" value="Vanillyl-alcohol Oxidase, Chain A, domain 4"/>
    <property type="match status" value="1"/>
</dbReference>
<organism evidence="6 7">
    <name type="scientific">Phreatobacter oligotrophus</name>
    <dbReference type="NCBI Taxonomy" id="1122261"/>
    <lineage>
        <taxon>Bacteria</taxon>
        <taxon>Pseudomonadati</taxon>
        <taxon>Pseudomonadota</taxon>
        <taxon>Alphaproteobacteria</taxon>
        <taxon>Hyphomicrobiales</taxon>
        <taxon>Phreatobacteraceae</taxon>
        <taxon>Phreatobacter</taxon>
    </lineage>
</organism>
<evidence type="ECO:0000313" key="7">
    <source>
        <dbReference type="Proteomes" id="UP000241808"/>
    </source>
</evidence>
<keyword evidence="4" id="KW-0560">Oxidoreductase</keyword>
<dbReference type="Pfam" id="PF02913">
    <property type="entry name" value="FAD-oxidase_C"/>
    <property type="match status" value="1"/>
</dbReference>
<keyword evidence="2" id="KW-0285">Flavoprotein</keyword>
<dbReference type="EMBL" id="PZZL01000002">
    <property type="protein sequence ID" value="PTM61213.1"/>
    <property type="molecule type" value="Genomic_DNA"/>
</dbReference>
<sequence length="392" mass="39838">MTVHTPSTAAELAAIVTDARAAKTPLAVAGGGTRAGLGRPVQAAATLSTARLSGITLYEPAELVIAAKAGTPLREVTETLSQRGQRLPFEPMDHRRLLGTTGEPTVGGVAAANVSGPARINLGAARDSMIGLKFVNGLGEDVKSGGRVMKNVTGLDLVKALAGSYGTLAVFHEVCFKVLPVAEGERTLVIAGLPVAKAVAALSAALGSPFEPTGAAHVPASGTEAARTLIRIEGFDASLAYRTDALAKLLAPFGAVSVIDGDEGRALWAGIRDAALFAGTDEAVWRISVPPSAAPALADRLAPLAPRMLMDWGGGLVWAGVAAEGDAGAKAVHAAAKAAGGYATLIRAPETIRGAVDVFAPPAGPAMALQQRIKASFDPDGILNPGRMYRGM</sequence>
<dbReference type="PANTHER" id="PTHR11748">
    <property type="entry name" value="D-LACTATE DEHYDROGENASE"/>
    <property type="match status" value="1"/>
</dbReference>
<dbReference type="InterPro" id="IPR016169">
    <property type="entry name" value="FAD-bd_PCMH_sub2"/>
</dbReference>
<evidence type="ECO:0000313" key="6">
    <source>
        <dbReference type="EMBL" id="PTM61213.1"/>
    </source>
</evidence>
<comment type="cofactor">
    <cofactor evidence="1">
        <name>FAD</name>
        <dbReference type="ChEBI" id="CHEBI:57692"/>
    </cofactor>
</comment>
<dbReference type="InterPro" id="IPR004113">
    <property type="entry name" value="FAD-bd_oxidored_4_C"/>
</dbReference>
<dbReference type="SUPFAM" id="SSF55103">
    <property type="entry name" value="FAD-linked oxidases, C-terminal domain"/>
    <property type="match status" value="1"/>
</dbReference>
<keyword evidence="7" id="KW-1185">Reference proteome</keyword>
<dbReference type="InterPro" id="IPR016164">
    <property type="entry name" value="FAD-linked_Oxase-like_C"/>
</dbReference>
<dbReference type="Pfam" id="PF01565">
    <property type="entry name" value="FAD_binding_4"/>
    <property type="match status" value="1"/>
</dbReference>
<dbReference type="GO" id="GO:0071949">
    <property type="term" value="F:FAD binding"/>
    <property type="evidence" value="ECO:0007669"/>
    <property type="project" value="InterPro"/>
</dbReference>
<evidence type="ECO:0000256" key="2">
    <source>
        <dbReference type="ARBA" id="ARBA00022630"/>
    </source>
</evidence>
<evidence type="ECO:0000256" key="3">
    <source>
        <dbReference type="ARBA" id="ARBA00022827"/>
    </source>
</evidence>
<comment type="caution">
    <text evidence="6">The sequence shown here is derived from an EMBL/GenBank/DDBJ whole genome shotgun (WGS) entry which is preliminary data.</text>
</comment>
<accession>A0A2T4ZH32</accession>
<evidence type="ECO:0000256" key="4">
    <source>
        <dbReference type="ARBA" id="ARBA00023002"/>
    </source>
</evidence>
<dbReference type="Proteomes" id="UP000241808">
    <property type="component" value="Unassembled WGS sequence"/>
</dbReference>
<dbReference type="GO" id="GO:0016491">
    <property type="term" value="F:oxidoreductase activity"/>
    <property type="evidence" value="ECO:0007669"/>
    <property type="project" value="UniProtKB-KW"/>
</dbReference>